<feature type="domain" description="HTH luxR-type" evidence="4">
    <location>
        <begin position="878"/>
        <end position="943"/>
    </location>
</feature>
<dbReference type="GO" id="GO:0005737">
    <property type="term" value="C:cytoplasm"/>
    <property type="evidence" value="ECO:0007669"/>
    <property type="project" value="TreeGrafter"/>
</dbReference>
<dbReference type="SUPFAM" id="SSF46894">
    <property type="entry name" value="C-terminal effector domain of the bipartite response regulators"/>
    <property type="match status" value="1"/>
</dbReference>
<dbReference type="PROSITE" id="PS50043">
    <property type="entry name" value="HTH_LUXR_2"/>
    <property type="match status" value="1"/>
</dbReference>
<dbReference type="InterPro" id="IPR016032">
    <property type="entry name" value="Sig_transdc_resp-reg_C-effctor"/>
</dbReference>
<keyword evidence="1" id="KW-0547">Nucleotide-binding</keyword>
<dbReference type="PANTHER" id="PTHR16305:SF35">
    <property type="entry name" value="TRANSCRIPTIONAL ACTIVATOR DOMAIN"/>
    <property type="match status" value="1"/>
</dbReference>
<dbReference type="GO" id="GO:0006355">
    <property type="term" value="P:regulation of DNA-templated transcription"/>
    <property type="evidence" value="ECO:0007669"/>
    <property type="project" value="InterPro"/>
</dbReference>
<dbReference type="InterPro" id="IPR000792">
    <property type="entry name" value="Tscrpt_reg_LuxR_C"/>
</dbReference>
<dbReference type="Proteomes" id="UP000639606">
    <property type="component" value="Unassembled WGS sequence"/>
</dbReference>
<evidence type="ECO:0000313" key="5">
    <source>
        <dbReference type="EMBL" id="GGP67867.1"/>
    </source>
</evidence>
<organism evidence="5 6">
    <name type="scientific">Saccharothrix coeruleofusca</name>
    <dbReference type="NCBI Taxonomy" id="33919"/>
    <lineage>
        <taxon>Bacteria</taxon>
        <taxon>Bacillati</taxon>
        <taxon>Actinomycetota</taxon>
        <taxon>Actinomycetes</taxon>
        <taxon>Pseudonocardiales</taxon>
        <taxon>Pseudonocardiaceae</taxon>
        <taxon>Saccharothrix</taxon>
    </lineage>
</organism>
<dbReference type="PROSITE" id="PS00622">
    <property type="entry name" value="HTH_LUXR_1"/>
    <property type="match status" value="1"/>
</dbReference>
<dbReference type="PANTHER" id="PTHR16305">
    <property type="entry name" value="TESTICULAR SOLUBLE ADENYLYL CYCLASE"/>
    <property type="match status" value="1"/>
</dbReference>
<proteinExistence type="predicted"/>
<dbReference type="Pfam" id="PF00196">
    <property type="entry name" value="GerE"/>
    <property type="match status" value="1"/>
</dbReference>
<dbReference type="Gene3D" id="1.10.10.10">
    <property type="entry name" value="Winged helix-like DNA-binding domain superfamily/Winged helix DNA-binding domain"/>
    <property type="match status" value="1"/>
</dbReference>
<sequence>MLDDGVGRPHSASPGRSAEHARQAGREAVDSAFGALAENRGRVLIAEHPGVLGRNAVVERVRAEAARRGVRVAYGRATRLDRVAPLSTLVATLTAGGAVGQTSLGELDGNQLTTLARLRSALLGAAAGQGLLVCLDDFHHADELTALTLRVLVPALADAPVLWLLALHPPLAGAAVRGVIDVLLETGAHRVPPERLTEAAVRGLCGEALVAEAGPGLVALASGVDGDPELVAHVVRALHAAGHVEVRDGVAEVAPDAGRRPLPDAVVRAVRARLTDLPEPVTALLEAGAVLGRPFTVHEAAGLTGKPVAQLARAAGDAVEAGVLAPRPNGLGFGHELIRRAVYAGLAEPVRAALHREAADVVAAEGRAPDEVVEHLERAGHTGSATVVEVLHRAVRERAAREPGVAADLALRLLDLLGDAHPLTDELTVVAVHLLTATDRGERAWELAVRALHRDLDAESETRLVCALAELADPAHGRGDDHAVVEYADRALARADLAEHHRAELRAVQAYRLASTGRSTAADVAADEALAAAGSGRGEAVLLASAAKGLAALRRGEFSSALERTRAAVREADRLGPFVRRRHARLWLCPPLIALDRFDEVDSTLLLVEGESRQLRTSWATPQWHYYRARVRAARGALAEAEAEVESGVRAAREGTAHGLLGELLGLRAEIRTTRGDLAAAETDLHEVELLPGRGADTARLAWWRALWLCAADREDEAAEVVAGLLATTDLVAFTATLAAPAAPVLARLARLRGDQRGAARLARVVRELADRNPGVPWTAATAAHLRGLDERDPAAIVSAAELYRMSGRRPARAAALVDAGELARELGDQDRAEELLAEAERVWLSCGAEPAARRVARRLAGVRSHGPPADGVVPPPSPEQWASLTETEVRVARLVARGLTNKAIATRLTLSPNTIGTHVRNAFTKLRVTNRVELALQVIAHDRARSAHDRR</sequence>
<dbReference type="AlphaFoldDB" id="A0A918AP49"/>
<dbReference type="RefSeq" id="WP_189225355.1">
    <property type="nucleotide sequence ID" value="NZ_BMRG01000010.1"/>
</dbReference>
<protein>
    <recommendedName>
        <fullName evidence="4">HTH luxR-type domain-containing protein</fullName>
    </recommendedName>
</protein>
<accession>A0A918AP49</accession>
<reference evidence="5" key="2">
    <citation type="submission" date="2020-09" db="EMBL/GenBank/DDBJ databases">
        <authorList>
            <person name="Sun Q."/>
            <person name="Ohkuma M."/>
        </authorList>
    </citation>
    <scope>NUCLEOTIDE SEQUENCE</scope>
    <source>
        <strain evidence="5">JCM 3313</strain>
    </source>
</reference>
<feature type="region of interest" description="Disordered" evidence="3">
    <location>
        <begin position="1"/>
        <end position="24"/>
    </location>
</feature>
<evidence type="ECO:0000256" key="2">
    <source>
        <dbReference type="ARBA" id="ARBA00022840"/>
    </source>
</evidence>
<dbReference type="EMBL" id="BMRG01000010">
    <property type="protein sequence ID" value="GGP67867.1"/>
    <property type="molecule type" value="Genomic_DNA"/>
</dbReference>
<keyword evidence="6" id="KW-1185">Reference proteome</keyword>
<comment type="caution">
    <text evidence="5">The sequence shown here is derived from an EMBL/GenBank/DDBJ whole genome shotgun (WGS) entry which is preliminary data.</text>
</comment>
<dbReference type="GO" id="GO:0004016">
    <property type="term" value="F:adenylate cyclase activity"/>
    <property type="evidence" value="ECO:0007669"/>
    <property type="project" value="TreeGrafter"/>
</dbReference>
<evidence type="ECO:0000313" key="6">
    <source>
        <dbReference type="Proteomes" id="UP000639606"/>
    </source>
</evidence>
<dbReference type="CDD" id="cd06170">
    <property type="entry name" value="LuxR_C_like"/>
    <property type="match status" value="1"/>
</dbReference>
<reference evidence="5" key="1">
    <citation type="journal article" date="2014" name="Int. J. Syst. Evol. Microbiol.">
        <title>Complete genome sequence of Corynebacterium casei LMG S-19264T (=DSM 44701T), isolated from a smear-ripened cheese.</title>
        <authorList>
            <consortium name="US DOE Joint Genome Institute (JGI-PGF)"/>
            <person name="Walter F."/>
            <person name="Albersmeier A."/>
            <person name="Kalinowski J."/>
            <person name="Ruckert C."/>
        </authorList>
    </citation>
    <scope>NUCLEOTIDE SEQUENCE</scope>
    <source>
        <strain evidence="5">JCM 3313</strain>
    </source>
</reference>
<dbReference type="InterPro" id="IPR036388">
    <property type="entry name" value="WH-like_DNA-bd_sf"/>
</dbReference>
<dbReference type="GO" id="GO:0005524">
    <property type="term" value="F:ATP binding"/>
    <property type="evidence" value="ECO:0007669"/>
    <property type="project" value="UniProtKB-KW"/>
</dbReference>
<dbReference type="SMART" id="SM00421">
    <property type="entry name" value="HTH_LUXR"/>
    <property type="match status" value="1"/>
</dbReference>
<dbReference type="GO" id="GO:0003677">
    <property type="term" value="F:DNA binding"/>
    <property type="evidence" value="ECO:0007669"/>
    <property type="project" value="InterPro"/>
</dbReference>
<evidence type="ECO:0000259" key="4">
    <source>
        <dbReference type="PROSITE" id="PS50043"/>
    </source>
</evidence>
<evidence type="ECO:0000256" key="1">
    <source>
        <dbReference type="ARBA" id="ARBA00022741"/>
    </source>
</evidence>
<evidence type="ECO:0000256" key="3">
    <source>
        <dbReference type="SAM" id="MobiDB-lite"/>
    </source>
</evidence>
<gene>
    <name evidence="5" type="ORF">GCM10010185_45750</name>
</gene>
<dbReference type="PRINTS" id="PR00038">
    <property type="entry name" value="HTHLUXR"/>
</dbReference>
<keyword evidence="2" id="KW-0067">ATP-binding</keyword>
<name>A0A918AP49_9PSEU</name>